<dbReference type="Gene3D" id="1.10.1740.10">
    <property type="match status" value="1"/>
</dbReference>
<evidence type="ECO:0000259" key="5">
    <source>
        <dbReference type="Pfam" id="PF04542"/>
    </source>
</evidence>
<feature type="domain" description="RNA polymerase sigma factor 70 region 4 type 2" evidence="6">
    <location>
        <begin position="122"/>
        <end position="174"/>
    </location>
</feature>
<sequence length="185" mass="22262">MQEQNNDFELIKKFLEGDESAFNRLVLRYQEKIYLLARRMTGNHPDADEVVQEVLMVLYKKLNTFEFKSSFYTWLYRITLRRSLNYIKRRSFKQFLPLKSVMNKRDDYYDPLITVENKEKINAIEKLLQKIPAKQREVFVLRHFEELDYEEISKITGTTVGALKANYFHAINKLKDLLKDYESKN</sequence>
<evidence type="ECO:0000256" key="1">
    <source>
        <dbReference type="ARBA" id="ARBA00010641"/>
    </source>
</evidence>
<proteinExistence type="inferred from homology"/>
<dbReference type="InterPro" id="IPR007627">
    <property type="entry name" value="RNA_pol_sigma70_r2"/>
</dbReference>
<evidence type="ECO:0000256" key="3">
    <source>
        <dbReference type="ARBA" id="ARBA00023082"/>
    </source>
</evidence>
<feature type="domain" description="RNA polymerase sigma-70 region 2" evidence="5">
    <location>
        <begin position="25"/>
        <end position="91"/>
    </location>
</feature>
<dbReference type="EMBL" id="DSVI01000016">
    <property type="protein sequence ID" value="HGT48424.1"/>
    <property type="molecule type" value="Genomic_DNA"/>
</dbReference>
<evidence type="ECO:0000259" key="6">
    <source>
        <dbReference type="Pfam" id="PF08281"/>
    </source>
</evidence>
<dbReference type="InterPro" id="IPR036388">
    <property type="entry name" value="WH-like_DNA-bd_sf"/>
</dbReference>
<keyword evidence="2" id="KW-0805">Transcription regulation</keyword>
<keyword evidence="3" id="KW-0731">Sigma factor</keyword>
<dbReference type="Pfam" id="PF08281">
    <property type="entry name" value="Sigma70_r4_2"/>
    <property type="match status" value="1"/>
</dbReference>
<dbReference type="CDD" id="cd06171">
    <property type="entry name" value="Sigma70_r4"/>
    <property type="match status" value="1"/>
</dbReference>
<accession>A0A832DGT7</accession>
<dbReference type="PANTHER" id="PTHR43133:SF51">
    <property type="entry name" value="RNA POLYMERASE SIGMA FACTOR"/>
    <property type="match status" value="1"/>
</dbReference>
<dbReference type="PANTHER" id="PTHR43133">
    <property type="entry name" value="RNA POLYMERASE ECF-TYPE SIGMA FACTO"/>
    <property type="match status" value="1"/>
</dbReference>
<dbReference type="GO" id="GO:0003677">
    <property type="term" value="F:DNA binding"/>
    <property type="evidence" value="ECO:0007669"/>
    <property type="project" value="InterPro"/>
</dbReference>
<dbReference type="GO" id="GO:0016987">
    <property type="term" value="F:sigma factor activity"/>
    <property type="evidence" value="ECO:0007669"/>
    <property type="project" value="UniProtKB-KW"/>
</dbReference>
<dbReference type="SUPFAM" id="SSF88659">
    <property type="entry name" value="Sigma3 and sigma4 domains of RNA polymerase sigma factors"/>
    <property type="match status" value="1"/>
</dbReference>
<dbReference type="InterPro" id="IPR013325">
    <property type="entry name" value="RNA_pol_sigma_r2"/>
</dbReference>
<comment type="similarity">
    <text evidence="1">Belongs to the sigma-70 factor family. ECF subfamily.</text>
</comment>
<dbReference type="InterPro" id="IPR013249">
    <property type="entry name" value="RNA_pol_sigma70_r4_t2"/>
</dbReference>
<dbReference type="InterPro" id="IPR039425">
    <property type="entry name" value="RNA_pol_sigma-70-like"/>
</dbReference>
<dbReference type="Gene3D" id="1.10.10.10">
    <property type="entry name" value="Winged helix-like DNA-binding domain superfamily/Winged helix DNA-binding domain"/>
    <property type="match status" value="1"/>
</dbReference>
<gene>
    <name evidence="7" type="ORF">ENS56_10330</name>
</gene>
<evidence type="ECO:0000256" key="4">
    <source>
        <dbReference type="ARBA" id="ARBA00023163"/>
    </source>
</evidence>
<name>A0A832DGT7_9BACT</name>
<dbReference type="AlphaFoldDB" id="A0A832DGT7"/>
<protein>
    <submittedName>
        <fullName evidence="7">RNA polymerase sigma factor</fullName>
    </submittedName>
</protein>
<keyword evidence="4" id="KW-0804">Transcription</keyword>
<reference evidence="7" key="1">
    <citation type="journal article" date="2020" name="mSystems">
        <title>Genome- and Community-Level Interaction Insights into Carbon Utilization and Element Cycling Functions of Hydrothermarchaeota in Hydrothermal Sediment.</title>
        <authorList>
            <person name="Zhou Z."/>
            <person name="Liu Y."/>
            <person name="Xu W."/>
            <person name="Pan J."/>
            <person name="Luo Z.H."/>
            <person name="Li M."/>
        </authorList>
    </citation>
    <scope>NUCLEOTIDE SEQUENCE [LARGE SCALE GENOMIC DNA]</scope>
    <source>
        <strain evidence="7">SpSt-500</strain>
    </source>
</reference>
<dbReference type="Pfam" id="PF04542">
    <property type="entry name" value="Sigma70_r2"/>
    <property type="match status" value="1"/>
</dbReference>
<dbReference type="InterPro" id="IPR014284">
    <property type="entry name" value="RNA_pol_sigma-70_dom"/>
</dbReference>
<evidence type="ECO:0000313" key="7">
    <source>
        <dbReference type="EMBL" id="HGT48424.1"/>
    </source>
</evidence>
<dbReference type="GO" id="GO:0006352">
    <property type="term" value="P:DNA-templated transcription initiation"/>
    <property type="evidence" value="ECO:0007669"/>
    <property type="project" value="InterPro"/>
</dbReference>
<dbReference type="InterPro" id="IPR013324">
    <property type="entry name" value="RNA_pol_sigma_r3/r4-like"/>
</dbReference>
<organism evidence="7">
    <name type="scientific">Ignavibacterium album</name>
    <dbReference type="NCBI Taxonomy" id="591197"/>
    <lineage>
        <taxon>Bacteria</taxon>
        <taxon>Pseudomonadati</taxon>
        <taxon>Ignavibacteriota</taxon>
        <taxon>Ignavibacteria</taxon>
        <taxon>Ignavibacteriales</taxon>
        <taxon>Ignavibacteriaceae</taxon>
        <taxon>Ignavibacterium</taxon>
    </lineage>
</organism>
<comment type="caution">
    <text evidence="7">The sequence shown here is derived from an EMBL/GenBank/DDBJ whole genome shotgun (WGS) entry which is preliminary data.</text>
</comment>
<dbReference type="NCBIfam" id="TIGR02937">
    <property type="entry name" value="sigma70-ECF"/>
    <property type="match status" value="1"/>
</dbReference>
<evidence type="ECO:0000256" key="2">
    <source>
        <dbReference type="ARBA" id="ARBA00023015"/>
    </source>
</evidence>
<dbReference type="SUPFAM" id="SSF88946">
    <property type="entry name" value="Sigma2 domain of RNA polymerase sigma factors"/>
    <property type="match status" value="1"/>
</dbReference>